<dbReference type="PROSITE" id="PS00131">
    <property type="entry name" value="CARBOXYPEPT_SER_SER"/>
    <property type="match status" value="1"/>
</dbReference>
<dbReference type="CDD" id="cd00086">
    <property type="entry name" value="homeodomain"/>
    <property type="match status" value="1"/>
</dbReference>
<dbReference type="Gene3D" id="1.10.10.60">
    <property type="entry name" value="Homeodomain-like"/>
    <property type="match status" value="1"/>
</dbReference>
<dbReference type="PANTHER" id="PTHR11802">
    <property type="entry name" value="SERINE PROTEASE FAMILY S10 SERINE CARBOXYPEPTIDASE"/>
    <property type="match status" value="1"/>
</dbReference>
<dbReference type="GO" id="GO:0006508">
    <property type="term" value="P:proteolysis"/>
    <property type="evidence" value="ECO:0007669"/>
    <property type="project" value="UniProtKB-KW"/>
</dbReference>
<comment type="similarity">
    <text evidence="2 4">Belongs to the peptidase S10 family.</text>
</comment>
<dbReference type="GO" id="GO:0005634">
    <property type="term" value="C:nucleus"/>
    <property type="evidence" value="ECO:0007669"/>
    <property type="project" value="UniProtKB-SubCell"/>
</dbReference>
<dbReference type="WBParaSite" id="jg4954">
    <property type="protein sequence ID" value="jg4954"/>
    <property type="gene ID" value="jg4954"/>
</dbReference>
<keyword evidence="4" id="KW-0121">Carboxypeptidase</keyword>
<dbReference type="Pfam" id="PF00450">
    <property type="entry name" value="Peptidase_S10"/>
    <property type="match status" value="1"/>
</dbReference>
<keyword evidence="4" id="KW-0378">Hydrolase</keyword>
<name>A0A915EBN6_9BILA</name>
<evidence type="ECO:0000313" key="7">
    <source>
        <dbReference type="WBParaSite" id="jg4954"/>
    </source>
</evidence>
<keyword evidence="3" id="KW-0539">Nucleus</keyword>
<dbReference type="InterPro" id="IPR029058">
    <property type="entry name" value="AB_hydrolase_fold"/>
</dbReference>
<organism evidence="6 7">
    <name type="scientific">Ditylenchus dipsaci</name>
    <dbReference type="NCBI Taxonomy" id="166011"/>
    <lineage>
        <taxon>Eukaryota</taxon>
        <taxon>Metazoa</taxon>
        <taxon>Ecdysozoa</taxon>
        <taxon>Nematoda</taxon>
        <taxon>Chromadorea</taxon>
        <taxon>Rhabditida</taxon>
        <taxon>Tylenchina</taxon>
        <taxon>Tylenchomorpha</taxon>
        <taxon>Sphaerularioidea</taxon>
        <taxon>Anguinidae</taxon>
        <taxon>Anguininae</taxon>
        <taxon>Ditylenchus</taxon>
    </lineage>
</organism>
<dbReference type="PRINTS" id="PR00724">
    <property type="entry name" value="CRBOXYPTASEC"/>
</dbReference>
<sequence length="469" mass="52747">MNTSQEEILSLQQKTLLSKEQIEKWFENRRQLAKQITRKAATNNTGEAAYFSLDSAGSATSFQDFTHNKEVESFRRKRKMQNESQFSNCTNGSEEFLCDSDLSSSSNFNMFPIGMRVNESAQDIVASFNVQVIADHSLIGSAEQDEIVSLPGITFPVKFKQYAGYLQGSETDFLHYWFVESQSSPASDPVVFWFNGGPGCSSIATGFLEEMGPFTMSVKALKQNPNAWNKQANVVFLDGPPGTGYSYSSSGIYKSSDSLTAQGNYEALKSFFRKFAAFRNHTLFVTGESYGGVSVPLFAEQIIDGQSQYPVNLGGVAVVNGLVEQKLRHWPYHDTVLNFVYSHGWLDEALWKKLETDCCKDMQNCPFFELEGDCKKLVDKAMDIISAFYGDTDLVCNFLMGQKFAENLQFKKTQQKQQWEFNGRTAGFKTLYEKNLTFATVLGAGHMAPGYRPPEMLYAINQFMKNEPF</sequence>
<accession>A0A915EBN6</accession>
<evidence type="ECO:0000256" key="1">
    <source>
        <dbReference type="ARBA" id="ARBA00004123"/>
    </source>
</evidence>
<evidence type="ECO:0000256" key="3">
    <source>
        <dbReference type="PROSITE-ProRule" id="PRU00108"/>
    </source>
</evidence>
<dbReference type="SUPFAM" id="SSF53474">
    <property type="entry name" value="alpha/beta-Hydrolases"/>
    <property type="match status" value="1"/>
</dbReference>
<dbReference type="GO" id="GO:0003677">
    <property type="term" value="F:DNA binding"/>
    <property type="evidence" value="ECO:0007669"/>
    <property type="project" value="UniProtKB-UniRule"/>
</dbReference>
<dbReference type="EC" id="3.4.16.-" evidence="4"/>
<dbReference type="GO" id="GO:0004185">
    <property type="term" value="F:serine-type carboxypeptidase activity"/>
    <property type="evidence" value="ECO:0007669"/>
    <property type="project" value="UniProtKB-UniRule"/>
</dbReference>
<dbReference type="Proteomes" id="UP000887574">
    <property type="component" value="Unplaced"/>
</dbReference>
<dbReference type="InterPro" id="IPR018202">
    <property type="entry name" value="Ser_caboxypep_ser_AS"/>
</dbReference>
<keyword evidence="3" id="KW-0371">Homeobox</keyword>
<protein>
    <recommendedName>
        <fullName evidence="4">Carboxypeptidase</fullName>
        <ecNumber evidence="4">3.4.16.-</ecNumber>
    </recommendedName>
</protein>
<dbReference type="InterPro" id="IPR009057">
    <property type="entry name" value="Homeodomain-like_sf"/>
</dbReference>
<keyword evidence="4" id="KW-0645">Protease</keyword>
<evidence type="ECO:0000259" key="5">
    <source>
        <dbReference type="PROSITE" id="PS50071"/>
    </source>
</evidence>
<proteinExistence type="inferred from homology"/>
<dbReference type="InterPro" id="IPR001356">
    <property type="entry name" value="HD"/>
</dbReference>
<feature type="domain" description="Homeobox" evidence="5">
    <location>
        <begin position="1"/>
        <end position="36"/>
    </location>
</feature>
<feature type="DNA-binding region" description="Homeobox" evidence="3">
    <location>
        <begin position="3"/>
        <end position="37"/>
    </location>
</feature>
<dbReference type="InterPro" id="IPR033124">
    <property type="entry name" value="Ser_caboxypep_his_AS"/>
</dbReference>
<dbReference type="AlphaFoldDB" id="A0A915EBN6"/>
<dbReference type="Gene3D" id="3.40.50.1820">
    <property type="entry name" value="alpha/beta hydrolase"/>
    <property type="match status" value="1"/>
</dbReference>
<evidence type="ECO:0000256" key="2">
    <source>
        <dbReference type="ARBA" id="ARBA00009431"/>
    </source>
</evidence>
<dbReference type="InterPro" id="IPR001563">
    <property type="entry name" value="Peptidase_S10"/>
</dbReference>
<comment type="subcellular location">
    <subcellularLocation>
        <location evidence="1 3">Nucleus</location>
    </subcellularLocation>
</comment>
<evidence type="ECO:0000256" key="4">
    <source>
        <dbReference type="RuleBase" id="RU361156"/>
    </source>
</evidence>
<reference evidence="7" key="1">
    <citation type="submission" date="2022-11" db="UniProtKB">
        <authorList>
            <consortium name="WormBaseParasite"/>
        </authorList>
    </citation>
    <scope>IDENTIFICATION</scope>
</reference>
<dbReference type="PROSITE" id="PS00560">
    <property type="entry name" value="CARBOXYPEPT_SER_HIS"/>
    <property type="match status" value="1"/>
</dbReference>
<evidence type="ECO:0000313" key="6">
    <source>
        <dbReference type="Proteomes" id="UP000887574"/>
    </source>
</evidence>
<keyword evidence="6" id="KW-1185">Reference proteome</keyword>
<dbReference type="SUPFAM" id="SSF46689">
    <property type="entry name" value="Homeodomain-like"/>
    <property type="match status" value="1"/>
</dbReference>
<keyword evidence="3" id="KW-0238">DNA-binding</keyword>
<dbReference type="PROSITE" id="PS50071">
    <property type="entry name" value="HOMEOBOX_2"/>
    <property type="match status" value="1"/>
</dbReference>
<dbReference type="PANTHER" id="PTHR11802:SF418">
    <property type="entry name" value="SERINE CARBOXYPEPTIDASE CTSA-1.1"/>
    <property type="match status" value="1"/>
</dbReference>